<sequence>MWSLAGDVRDGAMSPPLIEVSLSEIGKGTVEPPPEVPKKPLWNRMIKSVAEFFDLKLLADPRFLMIFIGVTFAFAGEVNFTLLTPFVLAEKGLSTDKMALVMSILATLDLITRFTIPFLSDKYRLDSRLMYSVGLAILASGRISKFFQTKHRP</sequence>
<feature type="transmembrane region" description="Helical" evidence="1">
    <location>
        <begin position="63"/>
        <end position="87"/>
    </location>
</feature>
<dbReference type="SUPFAM" id="SSF103473">
    <property type="entry name" value="MFS general substrate transporter"/>
    <property type="match status" value="1"/>
</dbReference>
<organism evidence="2 3">
    <name type="scientific">Ladona fulva</name>
    <name type="common">Scarce chaser dragonfly</name>
    <name type="synonym">Libellula fulva</name>
    <dbReference type="NCBI Taxonomy" id="123851"/>
    <lineage>
        <taxon>Eukaryota</taxon>
        <taxon>Metazoa</taxon>
        <taxon>Ecdysozoa</taxon>
        <taxon>Arthropoda</taxon>
        <taxon>Hexapoda</taxon>
        <taxon>Insecta</taxon>
        <taxon>Pterygota</taxon>
        <taxon>Palaeoptera</taxon>
        <taxon>Odonata</taxon>
        <taxon>Epiprocta</taxon>
        <taxon>Anisoptera</taxon>
        <taxon>Libelluloidea</taxon>
        <taxon>Libellulidae</taxon>
        <taxon>Ladona</taxon>
    </lineage>
</organism>
<evidence type="ECO:0000313" key="2">
    <source>
        <dbReference type="EMBL" id="KAG8232237.1"/>
    </source>
</evidence>
<evidence type="ECO:0008006" key="4">
    <source>
        <dbReference type="Google" id="ProtNLM"/>
    </source>
</evidence>
<dbReference type="OrthoDB" id="410267at2759"/>
<name>A0A8K0P3Z0_LADFU</name>
<keyword evidence="1" id="KW-1133">Transmembrane helix</keyword>
<keyword evidence="1" id="KW-0472">Membrane</keyword>
<proteinExistence type="predicted"/>
<evidence type="ECO:0000313" key="3">
    <source>
        <dbReference type="Proteomes" id="UP000792457"/>
    </source>
</evidence>
<protein>
    <recommendedName>
        <fullName evidence="4">Major facilitator superfamily (MFS) profile domain-containing protein</fullName>
    </recommendedName>
</protein>
<dbReference type="Gene3D" id="1.20.1250.20">
    <property type="entry name" value="MFS general substrate transporter like domains"/>
    <property type="match status" value="1"/>
</dbReference>
<keyword evidence="1" id="KW-0812">Transmembrane</keyword>
<feature type="transmembrane region" description="Helical" evidence="1">
    <location>
        <begin position="99"/>
        <end position="116"/>
    </location>
</feature>
<comment type="caution">
    <text evidence="2">The sequence shown here is derived from an EMBL/GenBank/DDBJ whole genome shotgun (WGS) entry which is preliminary data.</text>
</comment>
<accession>A0A8K0P3Z0</accession>
<evidence type="ECO:0000256" key="1">
    <source>
        <dbReference type="SAM" id="Phobius"/>
    </source>
</evidence>
<reference evidence="2" key="2">
    <citation type="submission" date="2017-10" db="EMBL/GenBank/DDBJ databases">
        <title>Ladona fulva Genome sequencing and assembly.</title>
        <authorList>
            <person name="Murali S."/>
            <person name="Richards S."/>
            <person name="Bandaranaike D."/>
            <person name="Bellair M."/>
            <person name="Blankenburg K."/>
            <person name="Chao H."/>
            <person name="Dinh H."/>
            <person name="Doddapaneni H."/>
            <person name="Dugan-Rocha S."/>
            <person name="Elkadiri S."/>
            <person name="Gnanaolivu R."/>
            <person name="Hernandez B."/>
            <person name="Skinner E."/>
            <person name="Javaid M."/>
            <person name="Lee S."/>
            <person name="Li M."/>
            <person name="Ming W."/>
            <person name="Munidasa M."/>
            <person name="Muniz J."/>
            <person name="Nguyen L."/>
            <person name="Hughes D."/>
            <person name="Osuji N."/>
            <person name="Pu L.-L."/>
            <person name="Puazo M."/>
            <person name="Qu C."/>
            <person name="Quiroz J."/>
            <person name="Raj R."/>
            <person name="Weissenberger G."/>
            <person name="Xin Y."/>
            <person name="Zou X."/>
            <person name="Han Y."/>
            <person name="Worley K."/>
            <person name="Muzny D."/>
            <person name="Gibbs R."/>
        </authorList>
    </citation>
    <scope>NUCLEOTIDE SEQUENCE</scope>
    <source>
        <strain evidence="2">Sampled in the wild</strain>
    </source>
</reference>
<dbReference type="InterPro" id="IPR036259">
    <property type="entry name" value="MFS_trans_sf"/>
</dbReference>
<dbReference type="Proteomes" id="UP000792457">
    <property type="component" value="Unassembled WGS sequence"/>
</dbReference>
<keyword evidence="3" id="KW-1185">Reference proteome</keyword>
<dbReference type="AlphaFoldDB" id="A0A8K0P3Z0"/>
<dbReference type="EMBL" id="KZ308605">
    <property type="protein sequence ID" value="KAG8232237.1"/>
    <property type="molecule type" value="Genomic_DNA"/>
</dbReference>
<reference evidence="2" key="1">
    <citation type="submission" date="2013-04" db="EMBL/GenBank/DDBJ databases">
        <authorList>
            <person name="Qu J."/>
            <person name="Murali S.C."/>
            <person name="Bandaranaike D."/>
            <person name="Bellair M."/>
            <person name="Blankenburg K."/>
            <person name="Chao H."/>
            <person name="Dinh H."/>
            <person name="Doddapaneni H."/>
            <person name="Downs B."/>
            <person name="Dugan-Rocha S."/>
            <person name="Elkadiri S."/>
            <person name="Gnanaolivu R.D."/>
            <person name="Hernandez B."/>
            <person name="Javaid M."/>
            <person name="Jayaseelan J.C."/>
            <person name="Lee S."/>
            <person name="Li M."/>
            <person name="Ming W."/>
            <person name="Munidasa M."/>
            <person name="Muniz J."/>
            <person name="Nguyen L."/>
            <person name="Ongeri F."/>
            <person name="Osuji N."/>
            <person name="Pu L.-L."/>
            <person name="Puazo M."/>
            <person name="Qu C."/>
            <person name="Quiroz J."/>
            <person name="Raj R."/>
            <person name="Weissenberger G."/>
            <person name="Xin Y."/>
            <person name="Zou X."/>
            <person name="Han Y."/>
            <person name="Richards S."/>
            <person name="Worley K."/>
            <person name="Muzny D."/>
            <person name="Gibbs R."/>
        </authorList>
    </citation>
    <scope>NUCLEOTIDE SEQUENCE</scope>
    <source>
        <strain evidence="2">Sampled in the wild</strain>
    </source>
</reference>
<gene>
    <name evidence="2" type="ORF">J437_LFUL011790</name>
</gene>